<feature type="binding site" evidence="13">
    <location>
        <position position="260"/>
    </location>
    <ligand>
        <name>Mg(2+)</name>
        <dbReference type="ChEBI" id="CHEBI:18420"/>
    </ligand>
</feature>
<feature type="binding site" evidence="13">
    <location>
        <position position="208"/>
    </location>
    <ligand>
        <name>Ca(2+)</name>
        <dbReference type="ChEBI" id="CHEBI:29108"/>
    </ligand>
</feature>
<dbReference type="RefSeq" id="WP_058484589.1">
    <property type="nucleotide sequence ID" value="NZ_CAAAII010000007.1"/>
</dbReference>
<reference evidence="16 17" key="1">
    <citation type="submission" date="2015-11" db="EMBL/GenBank/DDBJ databases">
        <title>Genomic analysis of 38 Legionella species identifies large and diverse effector repertoires.</title>
        <authorList>
            <person name="Burstein D."/>
            <person name="Amaro F."/>
            <person name="Zusman T."/>
            <person name="Lifshitz Z."/>
            <person name="Cohen O."/>
            <person name="Gilbert J.A."/>
            <person name="Pupko T."/>
            <person name="Shuman H.A."/>
            <person name="Segal G."/>
        </authorList>
    </citation>
    <scope>NUCLEOTIDE SEQUENCE [LARGE SCALE GENOMIC DNA]</scope>
    <source>
        <strain evidence="16 17">Mt.St.Helens-9</strain>
    </source>
</reference>
<dbReference type="InterPro" id="IPR011234">
    <property type="entry name" value="Fumarylacetoacetase-like_C"/>
</dbReference>
<feature type="domain" description="Fumarylacetoacetase-like C-terminal" evidence="14">
    <location>
        <begin position="132"/>
        <end position="419"/>
    </location>
</feature>
<dbReference type="EC" id="3.7.1.2" evidence="4"/>
<dbReference type="GO" id="GO:0004334">
    <property type="term" value="F:fumarylacetoacetase activity"/>
    <property type="evidence" value="ECO:0007669"/>
    <property type="project" value="UniProtKB-EC"/>
</dbReference>
<dbReference type="UniPathway" id="UPA00139">
    <property type="reaction ID" value="UER00341"/>
</dbReference>
<dbReference type="Proteomes" id="UP000054877">
    <property type="component" value="Unassembled WGS sequence"/>
</dbReference>
<dbReference type="SUPFAM" id="SSF63433">
    <property type="entry name" value="Fumarylacetoacetate hydrolase, FAH, N-terminal domain"/>
    <property type="match status" value="1"/>
</dbReference>
<feature type="binding site" evidence="12">
    <location>
        <position position="247"/>
    </location>
    <ligand>
        <name>substrate</name>
    </ligand>
</feature>
<keyword evidence="6 16" id="KW-0378">Hydrolase</keyword>
<accession>A0A0W0YX30</accession>
<feature type="binding site" evidence="13">
    <location>
        <position position="240"/>
    </location>
    <ligand>
        <name>Mg(2+)</name>
        <dbReference type="ChEBI" id="CHEBI:18420"/>
    </ligand>
</feature>
<dbReference type="PATRIC" id="fig|452.5.peg.2957"/>
<dbReference type="GO" id="GO:1902000">
    <property type="term" value="P:homogentisate catabolic process"/>
    <property type="evidence" value="ECO:0007669"/>
    <property type="project" value="TreeGrafter"/>
</dbReference>
<feature type="binding site" evidence="13">
    <location>
        <position position="206"/>
    </location>
    <ligand>
        <name>Ca(2+)</name>
        <dbReference type="ChEBI" id="CHEBI:29108"/>
    </ligand>
</feature>
<evidence type="ECO:0000256" key="6">
    <source>
        <dbReference type="ARBA" id="ARBA00022801"/>
    </source>
</evidence>
<comment type="caution">
    <text evidence="16">The sequence shown here is derived from an EMBL/GenBank/DDBJ whole genome shotgun (WGS) entry which is preliminary data.</text>
</comment>
<comment type="cofactor">
    <cofactor evidence="2 13">
        <name>Mg(2+)</name>
        <dbReference type="ChEBI" id="CHEBI:18420"/>
    </cofactor>
</comment>
<dbReference type="NCBIfam" id="TIGR01266">
    <property type="entry name" value="fum_ac_acetase"/>
    <property type="match status" value="1"/>
</dbReference>
<dbReference type="InterPro" id="IPR015377">
    <property type="entry name" value="Fumarylacetoacetase_N"/>
</dbReference>
<keyword evidence="5 13" id="KW-0479">Metal-binding</keyword>
<evidence type="ECO:0000256" key="5">
    <source>
        <dbReference type="ARBA" id="ARBA00022723"/>
    </source>
</evidence>
<dbReference type="GO" id="GO:0006559">
    <property type="term" value="P:L-phenylalanine catabolic process"/>
    <property type="evidence" value="ECO:0007669"/>
    <property type="project" value="UniProtKB-UniPathway"/>
</dbReference>
<evidence type="ECO:0000256" key="1">
    <source>
        <dbReference type="ARBA" id="ARBA00001913"/>
    </source>
</evidence>
<protein>
    <recommendedName>
        <fullName evidence="4">fumarylacetoacetase</fullName>
        <ecNumber evidence="4">3.7.1.2</ecNumber>
    </recommendedName>
</protein>
<evidence type="ECO:0000259" key="14">
    <source>
        <dbReference type="Pfam" id="PF01557"/>
    </source>
</evidence>
<evidence type="ECO:0000259" key="15">
    <source>
        <dbReference type="Pfam" id="PF09298"/>
    </source>
</evidence>
<name>A0A0W0YX30_LEGSP</name>
<dbReference type="InterPro" id="IPR036663">
    <property type="entry name" value="Fumarylacetoacetase_C_sf"/>
</dbReference>
<feature type="binding site" evidence="13">
    <location>
        <position position="264"/>
    </location>
    <ligand>
        <name>Mg(2+)</name>
        <dbReference type="ChEBI" id="CHEBI:18420"/>
    </ligand>
</feature>
<evidence type="ECO:0000256" key="8">
    <source>
        <dbReference type="ARBA" id="ARBA00022842"/>
    </source>
</evidence>
<feature type="binding site" evidence="13">
    <location>
        <position position="240"/>
    </location>
    <ligand>
        <name>Ca(2+)</name>
        <dbReference type="ChEBI" id="CHEBI:29108"/>
    </ligand>
</feature>
<feature type="binding site" evidence="12">
    <location>
        <position position="149"/>
    </location>
    <ligand>
        <name>substrate</name>
    </ligand>
</feature>
<keyword evidence="9" id="KW-0828">Tyrosine catabolism</keyword>
<dbReference type="GO" id="GO:0046872">
    <property type="term" value="F:metal ion binding"/>
    <property type="evidence" value="ECO:0007669"/>
    <property type="project" value="UniProtKB-KW"/>
</dbReference>
<evidence type="ECO:0000256" key="9">
    <source>
        <dbReference type="ARBA" id="ARBA00022878"/>
    </source>
</evidence>
<keyword evidence="8 13" id="KW-0460">Magnesium</keyword>
<comment type="pathway">
    <text evidence="3">Amino-acid degradation; L-phenylalanine degradation; acetoacetate and fumarate from L-phenylalanine: step 6/6.</text>
</comment>
<evidence type="ECO:0000256" key="11">
    <source>
        <dbReference type="PIRSR" id="PIRSR605959-1"/>
    </source>
</evidence>
<keyword evidence="10" id="KW-0585">Phenylalanine catabolism</keyword>
<dbReference type="SUPFAM" id="SSF56529">
    <property type="entry name" value="FAH"/>
    <property type="match status" value="1"/>
</dbReference>
<evidence type="ECO:0000313" key="17">
    <source>
        <dbReference type="Proteomes" id="UP000054877"/>
    </source>
</evidence>
<gene>
    <name evidence="16" type="ORF">Lspi_2673</name>
</gene>
<evidence type="ECO:0000256" key="13">
    <source>
        <dbReference type="PIRSR" id="PIRSR605959-3"/>
    </source>
</evidence>
<dbReference type="InterPro" id="IPR036462">
    <property type="entry name" value="Fumarylacetoacetase_N_sf"/>
</dbReference>
<feature type="binding site" evidence="12">
    <location>
        <position position="135"/>
    </location>
    <ligand>
        <name>substrate</name>
    </ligand>
</feature>
<proteinExistence type="predicted"/>
<evidence type="ECO:0000256" key="7">
    <source>
        <dbReference type="ARBA" id="ARBA00022837"/>
    </source>
</evidence>
<keyword evidence="7 13" id="KW-0106">Calcium</keyword>
<dbReference type="Gene3D" id="3.90.850.10">
    <property type="entry name" value="Fumarylacetoacetase-like, C-terminal domain"/>
    <property type="match status" value="1"/>
</dbReference>
<dbReference type="PANTHER" id="PTHR43069">
    <property type="entry name" value="FUMARYLACETOACETASE"/>
    <property type="match status" value="1"/>
</dbReference>
<dbReference type="InterPro" id="IPR005959">
    <property type="entry name" value="Fumarylacetoacetase"/>
</dbReference>
<dbReference type="STRING" id="452.Lspi_2673"/>
<feature type="binding site" evidence="12">
    <location>
        <position position="357"/>
    </location>
    <ligand>
        <name>substrate</name>
    </ligand>
</feature>
<evidence type="ECO:0000256" key="3">
    <source>
        <dbReference type="ARBA" id="ARBA00004782"/>
    </source>
</evidence>
<feature type="active site" description="Proton acceptor" evidence="11">
    <location>
        <position position="140"/>
    </location>
</feature>
<comment type="cofactor">
    <cofactor evidence="1 13">
        <name>Ca(2+)</name>
        <dbReference type="ChEBI" id="CHEBI:29108"/>
    </cofactor>
</comment>
<feature type="binding site" evidence="13">
    <location>
        <position position="133"/>
    </location>
    <ligand>
        <name>Ca(2+)</name>
        <dbReference type="ChEBI" id="CHEBI:29108"/>
    </ligand>
</feature>
<sequence length="428" mass="47780">MDSVNSELVSFIEGSTDSLFSIYNLPYGVFSKINDNLPRIGTAIGDYVLDLALLETEGLLTFDSKESIFNQSSLNYFASLGPKIWSAVRKRLQSLLSVDNFELQDNKFLLNHALIPMSAVNMMLPFKIEGYTDFYAGEHHASNVGRLFRGNENPLLPNWKYLPVAYNGRASTVFPSGTSIIRPKGQIKLTPDDPPVYAPSRKLDFEMELGFFVGEGNADRKPIAIEHAESHIFGCVLLNDWSARDIQAFEYQPLGPFLSKSFATSISTWVVPMDALKLSMANLPEQNPRPVEYLYQTTPRQPHIKLRVELQPAGSNVRTTICETSTKELYWSMEQMLAHHTVNNCVMRPGDLLGTGTISGPERENWGSLLEITFNGKEPLKLKDGSERAFLEDGDTIIMTGYSEIGNYKIGFGSVEGTVLPANNQRTE</sequence>
<dbReference type="Pfam" id="PF01557">
    <property type="entry name" value="FAA_hydrolase"/>
    <property type="match status" value="1"/>
</dbReference>
<dbReference type="PANTHER" id="PTHR43069:SF2">
    <property type="entry name" value="FUMARYLACETOACETASE"/>
    <property type="match status" value="1"/>
</dbReference>
<evidence type="ECO:0000256" key="2">
    <source>
        <dbReference type="ARBA" id="ARBA00001946"/>
    </source>
</evidence>
<dbReference type="GO" id="GO:0006572">
    <property type="term" value="P:L-tyrosine catabolic process"/>
    <property type="evidence" value="ECO:0007669"/>
    <property type="project" value="UniProtKB-KW"/>
</dbReference>
<feature type="binding site" evidence="12">
    <location>
        <position position="251"/>
    </location>
    <ligand>
        <name>substrate</name>
    </ligand>
</feature>
<evidence type="ECO:0000313" key="16">
    <source>
        <dbReference type="EMBL" id="KTD61431.1"/>
    </source>
</evidence>
<dbReference type="OrthoDB" id="9805307at2"/>
<keyword evidence="17" id="KW-1185">Reference proteome</keyword>
<dbReference type="Gene3D" id="2.30.30.230">
    <property type="entry name" value="Fumarylacetoacetase, N-terminal domain"/>
    <property type="match status" value="1"/>
</dbReference>
<feature type="domain" description="Fumarylacetoacetase N-terminal" evidence="15">
    <location>
        <begin position="24"/>
        <end position="125"/>
    </location>
</feature>
<evidence type="ECO:0000256" key="4">
    <source>
        <dbReference type="ARBA" id="ARBA00012094"/>
    </source>
</evidence>
<dbReference type="AlphaFoldDB" id="A0A0W0YX30"/>
<dbReference type="EMBL" id="LNYX01000032">
    <property type="protein sequence ID" value="KTD61431.1"/>
    <property type="molecule type" value="Genomic_DNA"/>
</dbReference>
<evidence type="ECO:0000256" key="12">
    <source>
        <dbReference type="PIRSR" id="PIRSR605959-2"/>
    </source>
</evidence>
<evidence type="ECO:0000256" key="10">
    <source>
        <dbReference type="ARBA" id="ARBA00023232"/>
    </source>
</evidence>
<dbReference type="Pfam" id="PF09298">
    <property type="entry name" value="FAA_hydrolase_N"/>
    <property type="match status" value="1"/>
</dbReference>
<organism evidence="16 17">
    <name type="scientific">Legionella spiritensis</name>
    <dbReference type="NCBI Taxonomy" id="452"/>
    <lineage>
        <taxon>Bacteria</taxon>
        <taxon>Pseudomonadati</taxon>
        <taxon>Pseudomonadota</taxon>
        <taxon>Gammaproteobacteria</taxon>
        <taxon>Legionellales</taxon>
        <taxon>Legionellaceae</taxon>
        <taxon>Legionella</taxon>
    </lineage>
</organism>